<dbReference type="SUPFAM" id="SSF160240">
    <property type="entry name" value="Cation efflux protein cytoplasmic domain-like"/>
    <property type="match status" value="1"/>
</dbReference>
<dbReference type="GO" id="GO:0005886">
    <property type="term" value="C:plasma membrane"/>
    <property type="evidence" value="ECO:0007669"/>
    <property type="project" value="TreeGrafter"/>
</dbReference>
<comment type="caution">
    <text evidence="10">The sequence shown here is derived from an EMBL/GenBank/DDBJ whole genome shotgun (WGS) entry which is preliminary data.</text>
</comment>
<evidence type="ECO:0000256" key="3">
    <source>
        <dbReference type="ARBA" id="ARBA00022448"/>
    </source>
</evidence>
<evidence type="ECO:0000256" key="2">
    <source>
        <dbReference type="ARBA" id="ARBA00008114"/>
    </source>
</evidence>
<organism evidence="10 11">
    <name type="scientific">Candidatus Sungbacteria bacterium RIFCSPLOWO2_01_FULL_47_10</name>
    <dbReference type="NCBI Taxonomy" id="1802276"/>
    <lineage>
        <taxon>Bacteria</taxon>
        <taxon>Candidatus Sungiibacteriota</taxon>
    </lineage>
</organism>
<dbReference type="InterPro" id="IPR050291">
    <property type="entry name" value="CDF_Transporter"/>
</dbReference>
<keyword evidence="4 7" id="KW-0812">Transmembrane</keyword>
<sequence>MVNTLTDSSAPRENRTKKKIYVLFLTLFLNLAVSIVKIAVGFATGLLNLVADGAHSLLDTLSNLVGIAAIAISGKPADERYPYGYSKFETGGVMIICIFLGIAFIEILHLAYDRLMNPIMPDFGTATVMLVAATIPVNIFVSWYEHKKSEELESDYLHGDAHHTLSDVGISISILVGLFLIKTYGWQMADLFIALVIAFLIGVAFLKNFKNAMAILCDARVIPEEEITDFVLSLDGVRFCHAVRSRGRPDAFFMDLHIGVDKDMTVEKTHDDVSHRIKLALKNRYPGLRSANIQTEPDTPEARSRIRSVFKDKDY</sequence>
<feature type="transmembrane region" description="Helical" evidence="7">
    <location>
        <begin position="20"/>
        <end position="47"/>
    </location>
</feature>
<comment type="subcellular location">
    <subcellularLocation>
        <location evidence="1">Membrane</location>
        <topology evidence="1">Multi-pass membrane protein</topology>
    </subcellularLocation>
</comment>
<evidence type="ECO:0000256" key="6">
    <source>
        <dbReference type="ARBA" id="ARBA00023136"/>
    </source>
</evidence>
<dbReference type="GO" id="GO:0006882">
    <property type="term" value="P:intracellular zinc ion homeostasis"/>
    <property type="evidence" value="ECO:0007669"/>
    <property type="project" value="TreeGrafter"/>
</dbReference>
<evidence type="ECO:0000313" key="11">
    <source>
        <dbReference type="Proteomes" id="UP000177982"/>
    </source>
</evidence>
<dbReference type="Gene3D" id="1.20.1510.10">
    <property type="entry name" value="Cation efflux protein transmembrane domain"/>
    <property type="match status" value="1"/>
</dbReference>
<dbReference type="GO" id="GO:0015086">
    <property type="term" value="F:cadmium ion transmembrane transporter activity"/>
    <property type="evidence" value="ECO:0007669"/>
    <property type="project" value="TreeGrafter"/>
</dbReference>
<dbReference type="EMBL" id="MHQO01000005">
    <property type="protein sequence ID" value="OHA07680.1"/>
    <property type="molecule type" value="Genomic_DNA"/>
</dbReference>
<dbReference type="PANTHER" id="PTHR43840">
    <property type="entry name" value="MITOCHONDRIAL METAL TRANSPORTER 1-RELATED"/>
    <property type="match status" value="1"/>
</dbReference>
<name>A0A1G2L7Y9_9BACT</name>
<feature type="domain" description="Cation efflux protein cytoplasmic" evidence="9">
    <location>
        <begin position="225"/>
        <end position="297"/>
    </location>
</feature>
<feature type="transmembrane region" description="Helical" evidence="7">
    <location>
        <begin position="187"/>
        <end position="206"/>
    </location>
</feature>
<evidence type="ECO:0000256" key="5">
    <source>
        <dbReference type="ARBA" id="ARBA00022989"/>
    </source>
</evidence>
<evidence type="ECO:0000256" key="4">
    <source>
        <dbReference type="ARBA" id="ARBA00022692"/>
    </source>
</evidence>
<feature type="transmembrane region" description="Helical" evidence="7">
    <location>
        <begin position="93"/>
        <end position="112"/>
    </location>
</feature>
<feature type="transmembrane region" description="Helical" evidence="7">
    <location>
        <begin position="124"/>
        <end position="144"/>
    </location>
</feature>
<comment type="similarity">
    <text evidence="2">Belongs to the cation diffusion facilitator (CDF) transporter (TC 2.A.4) family.</text>
</comment>
<dbReference type="AlphaFoldDB" id="A0A1G2L7Y9"/>
<dbReference type="Proteomes" id="UP000177982">
    <property type="component" value="Unassembled WGS sequence"/>
</dbReference>
<dbReference type="InterPro" id="IPR036837">
    <property type="entry name" value="Cation_efflux_CTD_sf"/>
</dbReference>
<accession>A0A1G2L7Y9</accession>
<dbReference type="Gene3D" id="3.30.70.1350">
    <property type="entry name" value="Cation efflux protein, cytoplasmic domain"/>
    <property type="match status" value="1"/>
</dbReference>
<reference evidence="10 11" key="1">
    <citation type="journal article" date="2016" name="Nat. Commun.">
        <title>Thousands of microbial genomes shed light on interconnected biogeochemical processes in an aquifer system.</title>
        <authorList>
            <person name="Anantharaman K."/>
            <person name="Brown C.T."/>
            <person name="Hug L.A."/>
            <person name="Sharon I."/>
            <person name="Castelle C.J."/>
            <person name="Probst A.J."/>
            <person name="Thomas B.C."/>
            <person name="Singh A."/>
            <person name="Wilkins M.J."/>
            <person name="Karaoz U."/>
            <person name="Brodie E.L."/>
            <person name="Williams K.H."/>
            <person name="Hubbard S.S."/>
            <person name="Banfield J.F."/>
        </authorList>
    </citation>
    <scope>NUCLEOTIDE SEQUENCE [LARGE SCALE GENOMIC DNA]</scope>
</reference>
<dbReference type="Pfam" id="PF01545">
    <property type="entry name" value="Cation_efflux"/>
    <property type="match status" value="1"/>
</dbReference>
<dbReference type="InterPro" id="IPR027469">
    <property type="entry name" value="Cation_efflux_TMD_sf"/>
</dbReference>
<keyword evidence="5 7" id="KW-1133">Transmembrane helix</keyword>
<dbReference type="InterPro" id="IPR002524">
    <property type="entry name" value="Cation_efflux"/>
</dbReference>
<keyword evidence="3" id="KW-0813">Transport</keyword>
<keyword evidence="6 7" id="KW-0472">Membrane</keyword>
<dbReference type="PANTHER" id="PTHR43840:SF15">
    <property type="entry name" value="MITOCHONDRIAL METAL TRANSPORTER 1-RELATED"/>
    <property type="match status" value="1"/>
</dbReference>
<evidence type="ECO:0000313" key="10">
    <source>
        <dbReference type="EMBL" id="OHA07680.1"/>
    </source>
</evidence>
<evidence type="ECO:0000259" key="8">
    <source>
        <dbReference type="Pfam" id="PF01545"/>
    </source>
</evidence>
<dbReference type="InterPro" id="IPR058533">
    <property type="entry name" value="Cation_efflux_TM"/>
</dbReference>
<protein>
    <submittedName>
        <fullName evidence="10">Uncharacterized protein</fullName>
    </submittedName>
</protein>
<dbReference type="GO" id="GO:0015093">
    <property type="term" value="F:ferrous iron transmembrane transporter activity"/>
    <property type="evidence" value="ECO:0007669"/>
    <property type="project" value="TreeGrafter"/>
</dbReference>
<feature type="domain" description="Cation efflux protein transmembrane" evidence="8">
    <location>
        <begin position="23"/>
        <end position="217"/>
    </location>
</feature>
<evidence type="ECO:0000259" key="9">
    <source>
        <dbReference type="Pfam" id="PF16916"/>
    </source>
</evidence>
<dbReference type="GO" id="GO:0015341">
    <property type="term" value="F:zinc efflux antiporter activity"/>
    <property type="evidence" value="ECO:0007669"/>
    <property type="project" value="TreeGrafter"/>
</dbReference>
<dbReference type="Pfam" id="PF16916">
    <property type="entry name" value="ZT_dimer"/>
    <property type="match status" value="1"/>
</dbReference>
<dbReference type="SUPFAM" id="SSF161111">
    <property type="entry name" value="Cation efflux protein transmembrane domain-like"/>
    <property type="match status" value="1"/>
</dbReference>
<dbReference type="NCBIfam" id="TIGR01297">
    <property type="entry name" value="CDF"/>
    <property type="match status" value="1"/>
</dbReference>
<evidence type="ECO:0000256" key="1">
    <source>
        <dbReference type="ARBA" id="ARBA00004141"/>
    </source>
</evidence>
<proteinExistence type="inferred from homology"/>
<evidence type="ECO:0000256" key="7">
    <source>
        <dbReference type="SAM" id="Phobius"/>
    </source>
</evidence>
<dbReference type="InterPro" id="IPR027470">
    <property type="entry name" value="Cation_efflux_CTD"/>
</dbReference>
<gene>
    <name evidence="10" type="ORF">A2934_05895</name>
</gene>